<keyword evidence="5" id="KW-1185">Reference proteome</keyword>
<evidence type="ECO:0000256" key="2">
    <source>
        <dbReference type="ARBA" id="ARBA00022723"/>
    </source>
</evidence>
<dbReference type="Pfam" id="PF13359">
    <property type="entry name" value="DDE_Tnp_4"/>
    <property type="match status" value="1"/>
</dbReference>
<evidence type="ECO:0000256" key="1">
    <source>
        <dbReference type="ARBA" id="ARBA00001968"/>
    </source>
</evidence>
<name>A0ABQ9IWV2_9CUCU</name>
<dbReference type="InterPro" id="IPR027806">
    <property type="entry name" value="HARBI1_dom"/>
</dbReference>
<reference evidence="4" key="1">
    <citation type="journal article" date="2023" name="Insect Mol. Biol.">
        <title>Genome sequencing provides insights into the evolution of gene families encoding plant cell wall-degrading enzymes in longhorned beetles.</title>
        <authorList>
            <person name="Shin N.R."/>
            <person name="Okamura Y."/>
            <person name="Kirsch R."/>
            <person name="Pauchet Y."/>
        </authorList>
    </citation>
    <scope>NUCLEOTIDE SEQUENCE</scope>
    <source>
        <strain evidence="4">MMC_N1</strain>
    </source>
</reference>
<feature type="domain" description="DDE Tnp4" evidence="3">
    <location>
        <begin position="78"/>
        <end position="157"/>
    </location>
</feature>
<gene>
    <name evidence="4" type="ORF">NQ317_002987</name>
</gene>
<evidence type="ECO:0000313" key="4">
    <source>
        <dbReference type="EMBL" id="KAJ8968124.1"/>
    </source>
</evidence>
<sequence length="240" mass="27576">MNNDKTFFMQFHPVGNYSLNWRSHIDYVCGKCASSCYALKRLRSEIITTSVTCSLGNELPTLEVDGDGEGTDTENGLLPNGSYLVGDDAFQLKPYLMKPHSKYNRPLTQEERIFNYRLSRARRIIEKLSRFRVFDRKLDVKLSTVNKIVSAACALHNWLATTSRGTYLSRGAIDEENVDTGELIPGNWRSEIRELRHLEKYGGRRTTLLSKKIRSRLTEYFSAEGAVPWQYNVEYGTRED</sequence>
<organism evidence="4 5">
    <name type="scientific">Molorchus minor</name>
    <dbReference type="NCBI Taxonomy" id="1323400"/>
    <lineage>
        <taxon>Eukaryota</taxon>
        <taxon>Metazoa</taxon>
        <taxon>Ecdysozoa</taxon>
        <taxon>Arthropoda</taxon>
        <taxon>Hexapoda</taxon>
        <taxon>Insecta</taxon>
        <taxon>Pterygota</taxon>
        <taxon>Neoptera</taxon>
        <taxon>Endopterygota</taxon>
        <taxon>Coleoptera</taxon>
        <taxon>Polyphaga</taxon>
        <taxon>Cucujiformia</taxon>
        <taxon>Chrysomeloidea</taxon>
        <taxon>Cerambycidae</taxon>
        <taxon>Lamiinae</taxon>
        <taxon>Monochamini</taxon>
        <taxon>Molorchus</taxon>
    </lineage>
</organism>
<keyword evidence="2" id="KW-0479">Metal-binding</keyword>
<proteinExistence type="predicted"/>
<dbReference type="EMBL" id="JAPWTJ010002054">
    <property type="protein sequence ID" value="KAJ8968124.1"/>
    <property type="molecule type" value="Genomic_DNA"/>
</dbReference>
<comment type="caution">
    <text evidence="4">The sequence shown here is derived from an EMBL/GenBank/DDBJ whole genome shotgun (WGS) entry which is preliminary data.</text>
</comment>
<protein>
    <recommendedName>
        <fullName evidence="3">DDE Tnp4 domain-containing protein</fullName>
    </recommendedName>
</protein>
<evidence type="ECO:0000313" key="5">
    <source>
        <dbReference type="Proteomes" id="UP001162164"/>
    </source>
</evidence>
<dbReference type="Proteomes" id="UP001162164">
    <property type="component" value="Unassembled WGS sequence"/>
</dbReference>
<accession>A0ABQ9IWV2</accession>
<comment type="cofactor">
    <cofactor evidence="1">
        <name>a divalent metal cation</name>
        <dbReference type="ChEBI" id="CHEBI:60240"/>
    </cofactor>
</comment>
<evidence type="ECO:0000259" key="3">
    <source>
        <dbReference type="Pfam" id="PF13359"/>
    </source>
</evidence>